<dbReference type="AlphaFoldDB" id="A0A067C8I8"/>
<dbReference type="GO" id="GO:0043456">
    <property type="term" value="P:regulation of pentose-phosphate shunt"/>
    <property type="evidence" value="ECO:0007669"/>
    <property type="project" value="TreeGrafter"/>
</dbReference>
<dbReference type="Proteomes" id="UP000030745">
    <property type="component" value="Unassembled WGS sequence"/>
</dbReference>
<dbReference type="SMART" id="SM00855">
    <property type="entry name" value="PGAM"/>
    <property type="match status" value="1"/>
</dbReference>
<feature type="binding site" evidence="3">
    <location>
        <begin position="142"/>
        <end position="143"/>
    </location>
    <ligand>
        <name>substrate</name>
    </ligand>
</feature>
<dbReference type="KEGG" id="spar:SPRG_08098"/>
<dbReference type="EMBL" id="KK583221">
    <property type="protein sequence ID" value="KDO26808.1"/>
    <property type="molecule type" value="Genomic_DNA"/>
</dbReference>
<reference evidence="4 5" key="1">
    <citation type="journal article" date="2013" name="PLoS Genet.">
        <title>Distinctive expansion of potential virulence genes in the genome of the oomycete fish pathogen Saprolegnia parasitica.</title>
        <authorList>
            <person name="Jiang R.H."/>
            <person name="de Bruijn I."/>
            <person name="Haas B.J."/>
            <person name="Belmonte R."/>
            <person name="Lobach L."/>
            <person name="Christie J."/>
            <person name="van den Ackerveken G."/>
            <person name="Bottin A."/>
            <person name="Bulone V."/>
            <person name="Diaz-Moreno S.M."/>
            <person name="Dumas B."/>
            <person name="Fan L."/>
            <person name="Gaulin E."/>
            <person name="Govers F."/>
            <person name="Grenville-Briggs L.J."/>
            <person name="Horner N.R."/>
            <person name="Levin J.Z."/>
            <person name="Mammella M."/>
            <person name="Meijer H.J."/>
            <person name="Morris P."/>
            <person name="Nusbaum C."/>
            <person name="Oome S."/>
            <person name="Phillips A.J."/>
            <person name="van Rooyen D."/>
            <person name="Rzeszutek E."/>
            <person name="Saraiva M."/>
            <person name="Secombes C.J."/>
            <person name="Seidl M.F."/>
            <person name="Snel B."/>
            <person name="Stassen J.H."/>
            <person name="Sykes S."/>
            <person name="Tripathy S."/>
            <person name="van den Berg H."/>
            <person name="Vega-Arreguin J.C."/>
            <person name="Wawra S."/>
            <person name="Young S.K."/>
            <person name="Zeng Q."/>
            <person name="Dieguez-Uribeondo J."/>
            <person name="Russ C."/>
            <person name="Tyler B.M."/>
            <person name="van West P."/>
        </authorList>
    </citation>
    <scope>NUCLEOTIDE SEQUENCE [LARGE SCALE GENOMIC DNA]</scope>
    <source>
        <strain evidence="4 5">CBS 223.65</strain>
    </source>
</reference>
<dbReference type="VEuPathDB" id="FungiDB:SPRG_08098"/>
<dbReference type="STRING" id="695850.A0A067C8I8"/>
<dbReference type="RefSeq" id="XP_012202456.1">
    <property type="nucleotide sequence ID" value="XM_012347066.1"/>
</dbReference>
<dbReference type="Pfam" id="PF00300">
    <property type="entry name" value="His_Phos_1"/>
    <property type="match status" value="1"/>
</dbReference>
<evidence type="ECO:0000256" key="2">
    <source>
        <dbReference type="PIRSR" id="PIRSR613078-1"/>
    </source>
</evidence>
<dbReference type="InterPro" id="IPR051695">
    <property type="entry name" value="Phosphoglycerate_Mutase"/>
</dbReference>
<dbReference type="GO" id="GO:0045820">
    <property type="term" value="P:negative regulation of glycolytic process"/>
    <property type="evidence" value="ECO:0007669"/>
    <property type="project" value="TreeGrafter"/>
</dbReference>
<dbReference type="PANTHER" id="PTHR46517">
    <property type="entry name" value="FRUCTOSE-2,6-BISPHOSPHATASE TIGAR"/>
    <property type="match status" value="1"/>
</dbReference>
<dbReference type="Gene3D" id="3.40.50.1240">
    <property type="entry name" value="Phosphoglycerate mutase-like"/>
    <property type="match status" value="1"/>
</dbReference>
<feature type="active site" description="Tele-phosphohistidine intermediate" evidence="2">
    <location>
        <position position="41"/>
    </location>
</feature>
<dbReference type="InterPro" id="IPR001345">
    <property type="entry name" value="PG/BPGM_mutase_AS"/>
</dbReference>
<gene>
    <name evidence="4" type="ORF">SPRG_08098</name>
</gene>
<dbReference type="CDD" id="cd07067">
    <property type="entry name" value="HP_PGM_like"/>
    <property type="match status" value="1"/>
</dbReference>
<dbReference type="InterPro" id="IPR013078">
    <property type="entry name" value="His_Pase_superF_clade-1"/>
</dbReference>
<accession>A0A067C8I8</accession>
<feature type="active site" description="Proton donor/acceptor" evidence="2">
    <location>
        <position position="116"/>
    </location>
</feature>
<protein>
    <recommendedName>
        <fullName evidence="6">Phosphoglycerate mutase</fullName>
    </recommendedName>
</protein>
<evidence type="ECO:0000313" key="5">
    <source>
        <dbReference type="Proteomes" id="UP000030745"/>
    </source>
</evidence>
<feature type="binding site" evidence="3">
    <location>
        <begin position="40"/>
        <end position="47"/>
    </location>
    <ligand>
        <name>substrate</name>
    </ligand>
</feature>
<feature type="binding site" evidence="3">
    <location>
        <position position="91"/>
    </location>
    <ligand>
        <name>substrate</name>
    </ligand>
</feature>
<keyword evidence="1" id="KW-0378">Hydrolase</keyword>
<dbReference type="InterPro" id="IPR029033">
    <property type="entry name" value="His_PPase_superfam"/>
</dbReference>
<dbReference type="OrthoDB" id="354304at2759"/>
<dbReference type="PROSITE" id="PS00175">
    <property type="entry name" value="PG_MUTASE"/>
    <property type="match status" value="1"/>
</dbReference>
<proteinExistence type="predicted"/>
<dbReference type="GO" id="GO:0004331">
    <property type="term" value="F:fructose-2,6-bisphosphate 2-phosphatase activity"/>
    <property type="evidence" value="ECO:0007669"/>
    <property type="project" value="TreeGrafter"/>
</dbReference>
<dbReference type="SUPFAM" id="SSF53254">
    <property type="entry name" value="Phosphoglycerate mutase-like"/>
    <property type="match status" value="1"/>
</dbReference>
<evidence type="ECO:0000313" key="4">
    <source>
        <dbReference type="EMBL" id="KDO26808.1"/>
    </source>
</evidence>
<organism evidence="4 5">
    <name type="scientific">Saprolegnia parasitica (strain CBS 223.65)</name>
    <dbReference type="NCBI Taxonomy" id="695850"/>
    <lineage>
        <taxon>Eukaryota</taxon>
        <taxon>Sar</taxon>
        <taxon>Stramenopiles</taxon>
        <taxon>Oomycota</taxon>
        <taxon>Saprolegniomycetes</taxon>
        <taxon>Saprolegniales</taxon>
        <taxon>Saprolegniaceae</taxon>
        <taxon>Saprolegnia</taxon>
    </lineage>
</organism>
<name>A0A067C8I8_SAPPC</name>
<dbReference type="GeneID" id="24130335"/>
<dbReference type="GO" id="GO:0005829">
    <property type="term" value="C:cytosol"/>
    <property type="evidence" value="ECO:0007669"/>
    <property type="project" value="TreeGrafter"/>
</dbReference>
<evidence type="ECO:0000256" key="3">
    <source>
        <dbReference type="PIRSR" id="PIRSR613078-2"/>
    </source>
</evidence>
<evidence type="ECO:0000256" key="1">
    <source>
        <dbReference type="ARBA" id="ARBA00022801"/>
    </source>
</evidence>
<dbReference type="OMA" id="DGWQLEY"/>
<keyword evidence="5" id="KW-1185">Reference proteome</keyword>
<dbReference type="PANTHER" id="PTHR46517:SF1">
    <property type="entry name" value="FRUCTOSE-2,6-BISPHOSPHATASE TIGAR"/>
    <property type="match status" value="1"/>
</dbReference>
<sequence>MPLEIISTFAGSSTRQLIMRTLSQCLPPLQEGCTRIYLCRHGETDYNVAGILQGRGVNMRLNKNGHKQAQQLARSFKDIPLDAVYSSALARAKETAACIQHAHPTTKTGAFTDLEEMSFGTLEGTPRTQNAAFLHEIYAKWRRGILDANARFPSGECPLDVKKRGVAMLHELAAGSDDDHIAFVCHGRFNKIILAELLSIPVENPPIPQDNTCVNVLDYNRVKGTYTAVAINHTTHLVDRP</sequence>
<evidence type="ECO:0008006" key="6">
    <source>
        <dbReference type="Google" id="ProtNLM"/>
    </source>
</evidence>